<protein>
    <recommendedName>
        <fullName evidence="1">4Fe4S-binding SPASM domain-containing protein</fullName>
    </recommendedName>
</protein>
<proteinExistence type="predicted"/>
<evidence type="ECO:0000313" key="2">
    <source>
        <dbReference type="EMBL" id="SVE62852.1"/>
    </source>
</evidence>
<dbReference type="Pfam" id="PF13186">
    <property type="entry name" value="SPASM"/>
    <property type="match status" value="1"/>
</dbReference>
<feature type="domain" description="4Fe4S-binding SPASM" evidence="1">
    <location>
        <begin position="101"/>
        <end position="154"/>
    </location>
</feature>
<accession>A0A383F0X6</accession>
<reference evidence="2" key="1">
    <citation type="submission" date="2018-05" db="EMBL/GenBank/DDBJ databases">
        <authorList>
            <person name="Lanie J.A."/>
            <person name="Ng W.-L."/>
            <person name="Kazmierczak K.M."/>
            <person name="Andrzejewski T.M."/>
            <person name="Davidsen T.M."/>
            <person name="Wayne K.J."/>
            <person name="Tettelin H."/>
            <person name="Glass J.I."/>
            <person name="Rusch D."/>
            <person name="Podicherti R."/>
            <person name="Tsui H.-C.T."/>
            <person name="Winkler M.E."/>
        </authorList>
    </citation>
    <scope>NUCLEOTIDE SEQUENCE</scope>
</reference>
<feature type="non-terminal residue" evidence="2">
    <location>
        <position position="1"/>
    </location>
</feature>
<dbReference type="SUPFAM" id="SSF102114">
    <property type="entry name" value="Radical SAM enzymes"/>
    <property type="match status" value="1"/>
</dbReference>
<dbReference type="EMBL" id="UINC01230640">
    <property type="protein sequence ID" value="SVE62852.1"/>
    <property type="molecule type" value="Genomic_DNA"/>
</dbReference>
<name>A0A383F0X6_9ZZZZ</name>
<dbReference type="InterPro" id="IPR023885">
    <property type="entry name" value="4Fe4S-binding_SPASM_dom"/>
</dbReference>
<dbReference type="AlphaFoldDB" id="A0A383F0X6"/>
<sequence length="182" mass="21517">IKDIFNYLHDKCNIDTIKCGIVRDEGVYKTPQEKREKIFEAYNWLTSTLKQKIREKKILNYNDKSLQGKLHKKKDIISWEMIKQMYLNPKYISPCHAASLFGIITANGKVYPCEILEDKLLGNLRDHNMKFMEIWKSEKTKKTKDFILNSKCNCTYECALTYNILGNFRYQPRLVSSLFNLD</sequence>
<dbReference type="Gene3D" id="3.20.20.70">
    <property type="entry name" value="Aldolase class I"/>
    <property type="match status" value="1"/>
</dbReference>
<organism evidence="2">
    <name type="scientific">marine metagenome</name>
    <dbReference type="NCBI Taxonomy" id="408172"/>
    <lineage>
        <taxon>unclassified sequences</taxon>
        <taxon>metagenomes</taxon>
        <taxon>ecological metagenomes</taxon>
    </lineage>
</organism>
<dbReference type="InterPro" id="IPR058240">
    <property type="entry name" value="rSAM_sf"/>
</dbReference>
<gene>
    <name evidence="2" type="ORF">METZ01_LOCUS515706</name>
</gene>
<evidence type="ECO:0000259" key="1">
    <source>
        <dbReference type="Pfam" id="PF13186"/>
    </source>
</evidence>
<dbReference type="InterPro" id="IPR013785">
    <property type="entry name" value="Aldolase_TIM"/>
</dbReference>